<feature type="region of interest" description="Disordered" evidence="8">
    <location>
        <begin position="42"/>
        <end position="63"/>
    </location>
</feature>
<feature type="region of interest" description="Disordered" evidence="8">
    <location>
        <begin position="553"/>
        <end position="580"/>
    </location>
</feature>
<name>A0A1B9H209_9TREE</name>
<feature type="compositionally biased region" description="Polar residues" evidence="8">
    <location>
        <begin position="1074"/>
        <end position="1088"/>
    </location>
</feature>
<evidence type="ECO:0000256" key="3">
    <source>
        <dbReference type="ARBA" id="ARBA00023015"/>
    </source>
</evidence>
<evidence type="ECO:0000256" key="4">
    <source>
        <dbReference type="ARBA" id="ARBA00023163"/>
    </source>
</evidence>
<dbReference type="PANTHER" id="PTHR14898">
    <property type="entry name" value="ENHANCER OF POLYCOMB"/>
    <property type="match status" value="1"/>
</dbReference>
<feature type="compositionally biased region" description="Low complexity" evidence="8">
    <location>
        <begin position="1093"/>
        <end position="1115"/>
    </location>
</feature>
<dbReference type="AlphaFoldDB" id="A0A1B9H209"/>
<feature type="domain" description="Enhancer of polycomb-like N-terminal" evidence="9">
    <location>
        <begin position="14"/>
        <end position="250"/>
    </location>
</feature>
<dbReference type="EMBL" id="KI669493">
    <property type="protein sequence ID" value="OCF37306.1"/>
    <property type="molecule type" value="Genomic_DNA"/>
</dbReference>
<sequence length="1115" mass="122646">MAPGRMVTSSRRAGRVTNKTKLLIYKGTDKVDLSAAETIVWESDPSSSSAHAEQTKHQHVGAKGVESGELLEHHLQAALSSASLLHSRAPTSKPSSPNDKSTSKPEFTSSSSLAYHIPTPDASGVVDNNAFAPLYQATKYVEPVNYIRFSDTVEESSGGWGGLGYCMDDKDVKWLNEFNAKAEGSSGANGDANAKGSPQTSKDGSNASQSPSIGRGMRAKGKEKEKSDNIPTQLFISEDTFEYIMGVLEKFAEDSAPMLHTNISLLPPFASVEPMFSSPIPATFLPSNEIPKTLPDLKVLSRMARNVYPHWKARREEREGKSIMPALNYDETNDNDPYVCFRRRDIRATRKTRRTDNFSIEQFQKLQTELRNAHNLAQMVVRRENEKKLLFKADQEVWEAKWKLFEIKRRWPSLGMTREEEEIITGRPTVGVAPVTIPSMANGLHALQTSQTNIPQPRKKASEKDRDDKEKRERVVEATRTTDKGISSGLAGRSNAPDALKERMLVLQQRLEELMAKKKEADSHWDDCTDSSYQPLPLPQSVVSYKPVTSLDPHHAHAYHRGRQDSDEESDEEPLYHTSFRLRRGRGGVVRLDRRAPLSSRRRAPPATSSDYPDWLFPDRSPRKSTSPRPRSVDEVLEAREQEREREEEEADSPSKRRRLNEICRYDVSRGGALGVGMGVAEDQDRVIVDDLESKYIRNRISLLHEEDWNRLKPDTSALDQAIAALDAPVELPPVPTFIRPQMVPPNPQMVAAHLQQQQLLQQQQQMEQFQRFQLIAQQQALVAQQQQQAALAQAQAQGGGTGQRAPSASAEGTSVSSPSINGGAAGQGHGIPPPNGMSAGQPQNSRPPVTKRPSQNASAQMAPPPQPARPTVSPNNSMHPTPVMNGQSPQLANGVPPNAKQFSGKGSGTPPANANGNGTPTPTQMDQVMQQRLMAARAIQQPLTVEQLNPEQLAEVSRLAQQAGFGNDVHRYLEARNRQNLLKMAKLAQQQQAQHVQQQQAQAAAQAQAQAQVQAQAQAQAQGQQNGNGAQQAPQQQPKVQPNAQQPQQQQQQQQQPGQAQGQGQGGNQTQNSTPTFSPALPNSQMQLKLPAHAAARLGAAQTNQQQAPPAQRA</sequence>
<dbReference type="STRING" id="1296120.A0A1B9H209"/>
<feature type="region of interest" description="Disordered" evidence="8">
    <location>
        <begin position="1021"/>
        <end position="1115"/>
    </location>
</feature>
<gene>
    <name evidence="10" type="ORF">I316_01215</name>
</gene>
<dbReference type="OrthoDB" id="435275at2759"/>
<feature type="compositionally biased region" description="Polar residues" evidence="8">
    <location>
        <begin position="876"/>
        <end position="892"/>
    </location>
</feature>
<reference evidence="11" key="2">
    <citation type="submission" date="2013-12" db="EMBL/GenBank/DDBJ databases">
        <title>Evolution of pathogenesis and genome organization in the Tremellales.</title>
        <authorList>
            <person name="Cuomo C."/>
            <person name="Litvintseva A."/>
            <person name="Heitman J."/>
            <person name="Chen Y."/>
            <person name="Sun S."/>
            <person name="Springer D."/>
            <person name="Dromer F."/>
            <person name="Young S."/>
            <person name="Zeng Q."/>
            <person name="Chapman S."/>
            <person name="Gujja S."/>
            <person name="Saif S."/>
            <person name="Birren B."/>
        </authorList>
    </citation>
    <scope>NUCLEOTIDE SEQUENCE [LARGE SCALE GENOMIC DNA]</scope>
    <source>
        <strain evidence="11">BCC8398</strain>
    </source>
</reference>
<feature type="compositionally biased region" description="Basic and acidic residues" evidence="8">
    <location>
        <begin position="460"/>
        <end position="483"/>
    </location>
</feature>
<dbReference type="Pfam" id="PF10513">
    <property type="entry name" value="EPL1"/>
    <property type="match status" value="1"/>
</dbReference>
<feature type="region of interest" description="Disordered" evidence="8">
    <location>
        <begin position="798"/>
        <end position="925"/>
    </location>
</feature>
<accession>A0A1B9H209</accession>
<feature type="compositionally biased region" description="Polar residues" evidence="8">
    <location>
        <begin position="805"/>
        <end position="821"/>
    </location>
</feature>
<keyword evidence="5 7" id="KW-0539">Nucleus</keyword>
<evidence type="ECO:0000313" key="11">
    <source>
        <dbReference type="Proteomes" id="UP000092666"/>
    </source>
</evidence>
<evidence type="ECO:0000256" key="1">
    <source>
        <dbReference type="ARBA" id="ARBA00004123"/>
    </source>
</evidence>
<dbReference type="GO" id="GO:0005634">
    <property type="term" value="C:nucleus"/>
    <property type="evidence" value="ECO:0007669"/>
    <property type="project" value="UniProtKB-SubCell"/>
</dbReference>
<feature type="compositionally biased region" description="Polar residues" evidence="8">
    <location>
        <begin position="839"/>
        <end position="848"/>
    </location>
</feature>
<dbReference type="InterPro" id="IPR019542">
    <property type="entry name" value="Enhancer_polycomb-like_N"/>
</dbReference>
<feature type="region of interest" description="Disordered" evidence="8">
    <location>
        <begin position="183"/>
        <end position="231"/>
    </location>
</feature>
<reference evidence="10 11" key="1">
    <citation type="submission" date="2013-07" db="EMBL/GenBank/DDBJ databases">
        <title>The Genome Sequence of Cryptococcus heveanensis BCC8398.</title>
        <authorList>
            <consortium name="The Broad Institute Genome Sequencing Platform"/>
            <person name="Cuomo C."/>
            <person name="Litvintseva A."/>
            <person name="Chen Y."/>
            <person name="Heitman J."/>
            <person name="Sun S."/>
            <person name="Springer D."/>
            <person name="Dromer F."/>
            <person name="Young S.K."/>
            <person name="Zeng Q."/>
            <person name="Gargeya S."/>
            <person name="Fitzgerald M."/>
            <person name="Abouelleil A."/>
            <person name="Alvarado L."/>
            <person name="Berlin A.M."/>
            <person name="Chapman S.B."/>
            <person name="Dewar J."/>
            <person name="Goldberg J."/>
            <person name="Griggs A."/>
            <person name="Gujja S."/>
            <person name="Hansen M."/>
            <person name="Howarth C."/>
            <person name="Imamovic A."/>
            <person name="Larimer J."/>
            <person name="McCowan C."/>
            <person name="Murphy C."/>
            <person name="Pearson M."/>
            <person name="Priest M."/>
            <person name="Roberts A."/>
            <person name="Saif S."/>
            <person name="Shea T."/>
            <person name="Sykes S."/>
            <person name="Wortman J."/>
            <person name="Nusbaum C."/>
            <person name="Birren B."/>
        </authorList>
    </citation>
    <scope>NUCLEOTIDE SEQUENCE [LARGE SCALE GENOMIC DNA]</scope>
    <source>
        <strain evidence="10 11">BCC8398</strain>
    </source>
</reference>
<evidence type="ECO:0000313" key="10">
    <source>
        <dbReference type="EMBL" id="OCF37306.1"/>
    </source>
</evidence>
<feature type="compositionally biased region" description="Polar residues" evidence="8">
    <location>
        <begin position="196"/>
        <end position="212"/>
    </location>
</feature>
<evidence type="ECO:0000256" key="7">
    <source>
        <dbReference type="RuleBase" id="RU361124"/>
    </source>
</evidence>
<feature type="compositionally biased region" description="Low complexity" evidence="8">
    <location>
        <begin position="1021"/>
        <end position="1061"/>
    </location>
</feature>
<feature type="region of interest" description="Disordered" evidence="8">
    <location>
        <begin position="82"/>
        <end position="112"/>
    </location>
</feature>
<feature type="region of interest" description="Disordered" evidence="8">
    <location>
        <begin position="1"/>
        <end position="20"/>
    </location>
</feature>
<feature type="compositionally biased region" description="Basic and acidic residues" evidence="8">
    <location>
        <begin position="631"/>
        <end position="645"/>
    </location>
</feature>
<comment type="similarity">
    <text evidence="2 7">Belongs to the enhancer of polycomb family.</text>
</comment>
<evidence type="ECO:0000259" key="9">
    <source>
        <dbReference type="Pfam" id="PF10513"/>
    </source>
</evidence>
<keyword evidence="4 7" id="KW-0804">Transcription</keyword>
<feature type="region of interest" description="Disordered" evidence="8">
    <location>
        <begin position="593"/>
        <end position="657"/>
    </location>
</feature>
<comment type="subcellular location">
    <subcellularLocation>
        <location evidence="1 7">Nucleus</location>
    </subcellularLocation>
</comment>
<keyword evidence="3 7" id="KW-0805">Transcription regulation</keyword>
<keyword evidence="11" id="KW-1185">Reference proteome</keyword>
<evidence type="ECO:0000256" key="8">
    <source>
        <dbReference type="SAM" id="MobiDB-lite"/>
    </source>
</evidence>
<dbReference type="Proteomes" id="UP000092666">
    <property type="component" value="Unassembled WGS sequence"/>
</dbReference>
<proteinExistence type="inferred from homology"/>
<evidence type="ECO:0000256" key="2">
    <source>
        <dbReference type="ARBA" id="ARBA00008035"/>
    </source>
</evidence>
<feature type="compositionally biased region" description="Polar residues" evidence="8">
    <location>
        <begin position="89"/>
        <end position="99"/>
    </location>
</feature>
<dbReference type="GO" id="GO:0006357">
    <property type="term" value="P:regulation of transcription by RNA polymerase II"/>
    <property type="evidence" value="ECO:0007669"/>
    <property type="project" value="InterPro"/>
</dbReference>
<evidence type="ECO:0000256" key="6">
    <source>
        <dbReference type="ARBA" id="ARBA00025513"/>
    </source>
</evidence>
<feature type="compositionally biased region" description="Polar residues" evidence="8">
    <location>
        <begin position="911"/>
        <end position="925"/>
    </location>
</feature>
<dbReference type="InterPro" id="IPR024943">
    <property type="entry name" value="Enhancer_polycomb"/>
</dbReference>
<protein>
    <recommendedName>
        <fullName evidence="7">Enhancer of polycomb-like protein</fullName>
    </recommendedName>
</protein>
<evidence type="ECO:0000256" key="5">
    <source>
        <dbReference type="ARBA" id="ARBA00023242"/>
    </source>
</evidence>
<comment type="function">
    <text evidence="6">Component of the NuA4 histone acetyltransferase complex which is involved in transcriptional activation of selected genes principally by acetylation of nucleosomal histone H4 and H2A. The NuA4 complex is also involved in DNA repair. Involved in gene silencing by neighboring heterochromatin, blockage of the silencing spreading along the chromosome, and required for cell cycle progression through G2/M.</text>
</comment>
<dbReference type="GO" id="GO:0035267">
    <property type="term" value="C:NuA4 histone acetyltransferase complex"/>
    <property type="evidence" value="ECO:0007669"/>
    <property type="project" value="InterPro"/>
</dbReference>
<feature type="region of interest" description="Disordered" evidence="8">
    <location>
        <begin position="448"/>
        <end position="495"/>
    </location>
</feature>
<organism evidence="10 11">
    <name type="scientific">Kwoniella heveanensis BCC8398</name>
    <dbReference type="NCBI Taxonomy" id="1296120"/>
    <lineage>
        <taxon>Eukaryota</taxon>
        <taxon>Fungi</taxon>
        <taxon>Dikarya</taxon>
        <taxon>Basidiomycota</taxon>
        <taxon>Agaricomycotina</taxon>
        <taxon>Tremellomycetes</taxon>
        <taxon>Tremellales</taxon>
        <taxon>Cryptococcaceae</taxon>
        <taxon>Kwoniella</taxon>
    </lineage>
</organism>